<keyword evidence="3" id="KW-1185">Reference proteome</keyword>
<reference evidence="2 3" key="1">
    <citation type="journal article" date="2023" name="Commun. Biol.">
        <title>Reorganization of the ancestral sex-determining regions during the evolution of trioecy in Pleodorina starrii.</title>
        <authorList>
            <person name="Takahashi K."/>
            <person name="Suzuki S."/>
            <person name="Kawai-Toyooka H."/>
            <person name="Yamamoto K."/>
            <person name="Hamaji T."/>
            <person name="Ootsuki R."/>
            <person name="Yamaguchi H."/>
            <person name="Kawachi M."/>
            <person name="Higashiyama T."/>
            <person name="Nozaki H."/>
        </authorList>
    </citation>
    <scope>NUCLEOTIDE SEQUENCE [LARGE SCALE GENOMIC DNA]</scope>
    <source>
        <strain evidence="2 3">NIES-4479</strain>
    </source>
</reference>
<dbReference type="Proteomes" id="UP001165080">
    <property type="component" value="Unassembled WGS sequence"/>
</dbReference>
<dbReference type="AlphaFoldDB" id="A0A9W6BN82"/>
<organism evidence="2 3">
    <name type="scientific">Pleodorina starrii</name>
    <dbReference type="NCBI Taxonomy" id="330485"/>
    <lineage>
        <taxon>Eukaryota</taxon>
        <taxon>Viridiplantae</taxon>
        <taxon>Chlorophyta</taxon>
        <taxon>core chlorophytes</taxon>
        <taxon>Chlorophyceae</taxon>
        <taxon>CS clade</taxon>
        <taxon>Chlamydomonadales</taxon>
        <taxon>Volvocaceae</taxon>
        <taxon>Pleodorina</taxon>
    </lineage>
</organism>
<comment type="caution">
    <text evidence="2">The sequence shown here is derived from an EMBL/GenBank/DDBJ whole genome shotgun (WGS) entry which is preliminary data.</text>
</comment>
<dbReference type="EMBL" id="BRXU01000010">
    <property type="protein sequence ID" value="GLC54456.1"/>
    <property type="molecule type" value="Genomic_DNA"/>
</dbReference>
<feature type="region of interest" description="Disordered" evidence="1">
    <location>
        <begin position="37"/>
        <end position="79"/>
    </location>
</feature>
<gene>
    <name evidence="2" type="primary">PLESTMB000280</name>
    <name evidence="2" type="ORF">PLESTB_000865600</name>
</gene>
<sequence>MATGEASAATDEQHKLTDFLTTLVTYPALYIFATASTAEPSPGDGAPEVPPQGAKGRRNAATSAVASATKRAVPPGLTGLAGGGVSGVGSGEELGSGPVMALVPEPRHRLSDFPEGRALVALERCGALRAST</sequence>
<evidence type="ECO:0000256" key="1">
    <source>
        <dbReference type="SAM" id="MobiDB-lite"/>
    </source>
</evidence>
<protein>
    <submittedName>
        <fullName evidence="2">Uncharacterized protein</fullName>
    </submittedName>
</protein>
<evidence type="ECO:0000313" key="3">
    <source>
        <dbReference type="Proteomes" id="UP001165080"/>
    </source>
</evidence>
<name>A0A9W6BN82_9CHLO</name>
<accession>A0A9W6BN82</accession>
<proteinExistence type="predicted"/>
<evidence type="ECO:0000313" key="2">
    <source>
        <dbReference type="EMBL" id="GLC54456.1"/>
    </source>
</evidence>